<dbReference type="GO" id="GO:0005886">
    <property type="term" value="C:plasma membrane"/>
    <property type="evidence" value="ECO:0007669"/>
    <property type="project" value="UniProtKB-SubCell"/>
</dbReference>
<dbReference type="Pfam" id="PF02472">
    <property type="entry name" value="ExbD"/>
    <property type="match status" value="1"/>
</dbReference>
<evidence type="ECO:0000256" key="2">
    <source>
        <dbReference type="ARBA" id="ARBA00005811"/>
    </source>
</evidence>
<dbReference type="PANTHER" id="PTHR30558">
    <property type="entry name" value="EXBD MEMBRANE COMPONENT OF PMF-DRIVEN MACROMOLECULE IMPORT SYSTEM"/>
    <property type="match status" value="1"/>
</dbReference>
<dbReference type="AlphaFoldDB" id="A0A1I4YLA3"/>
<evidence type="ECO:0000256" key="7">
    <source>
        <dbReference type="RuleBase" id="RU003879"/>
    </source>
</evidence>
<keyword evidence="7" id="KW-0813">Transport</keyword>
<keyword evidence="10" id="KW-1185">Reference proteome</keyword>
<evidence type="ECO:0000256" key="1">
    <source>
        <dbReference type="ARBA" id="ARBA00004162"/>
    </source>
</evidence>
<evidence type="ECO:0000256" key="4">
    <source>
        <dbReference type="ARBA" id="ARBA00022692"/>
    </source>
</evidence>
<gene>
    <name evidence="9" type="ORF">SAMN05216289_11837</name>
</gene>
<keyword evidence="6 8" id="KW-0472">Membrane</keyword>
<evidence type="ECO:0000313" key="10">
    <source>
        <dbReference type="Proteomes" id="UP000198575"/>
    </source>
</evidence>
<evidence type="ECO:0000256" key="5">
    <source>
        <dbReference type="ARBA" id="ARBA00022989"/>
    </source>
</evidence>
<dbReference type="GO" id="GO:0022857">
    <property type="term" value="F:transmembrane transporter activity"/>
    <property type="evidence" value="ECO:0007669"/>
    <property type="project" value="InterPro"/>
</dbReference>
<comment type="subcellular location">
    <subcellularLocation>
        <location evidence="1">Cell membrane</location>
        <topology evidence="1">Single-pass membrane protein</topology>
    </subcellularLocation>
    <subcellularLocation>
        <location evidence="7">Cell membrane</location>
        <topology evidence="7">Single-pass type II membrane protein</topology>
    </subcellularLocation>
</comment>
<protein>
    <submittedName>
        <fullName evidence="9">Biopolymer transport protein ExbD/biopolymer transport protein TolR</fullName>
    </submittedName>
</protein>
<keyword evidence="5 8" id="KW-1133">Transmembrane helix</keyword>
<evidence type="ECO:0000256" key="3">
    <source>
        <dbReference type="ARBA" id="ARBA00022475"/>
    </source>
</evidence>
<organism evidence="9 10">
    <name type="scientific">Dokdonella immobilis</name>
    <dbReference type="NCBI Taxonomy" id="578942"/>
    <lineage>
        <taxon>Bacteria</taxon>
        <taxon>Pseudomonadati</taxon>
        <taxon>Pseudomonadota</taxon>
        <taxon>Gammaproteobacteria</taxon>
        <taxon>Lysobacterales</taxon>
        <taxon>Rhodanobacteraceae</taxon>
        <taxon>Dokdonella</taxon>
    </lineage>
</organism>
<keyword evidence="3" id="KW-1003">Cell membrane</keyword>
<sequence length="135" mass="14374">MSFARERSTGATTIAEINITPLVDVLLTVLIIFMVTTPLLTKRIDLPLQAGDQGKAVEPRVLGLSIQDNGELVLEGQSLSRSGLDQSLRVAAAGGPVQLDIRPQAHSSYDNLANVLATAQNNGIKNLRVMSVTPD</sequence>
<comment type="similarity">
    <text evidence="2 7">Belongs to the ExbD/TolR family.</text>
</comment>
<keyword evidence="7" id="KW-0653">Protein transport</keyword>
<dbReference type="PANTHER" id="PTHR30558:SF7">
    <property type="entry name" value="TOL-PAL SYSTEM PROTEIN TOLR"/>
    <property type="match status" value="1"/>
</dbReference>
<evidence type="ECO:0000256" key="6">
    <source>
        <dbReference type="ARBA" id="ARBA00023136"/>
    </source>
</evidence>
<dbReference type="EMBL" id="FOVF01000018">
    <property type="protein sequence ID" value="SFN38767.1"/>
    <property type="molecule type" value="Genomic_DNA"/>
</dbReference>
<keyword evidence="4 7" id="KW-0812">Transmembrane</keyword>
<feature type="transmembrane region" description="Helical" evidence="8">
    <location>
        <begin position="21"/>
        <end position="40"/>
    </location>
</feature>
<dbReference type="STRING" id="578942.SAMN05216289_11837"/>
<dbReference type="GO" id="GO:0015031">
    <property type="term" value="P:protein transport"/>
    <property type="evidence" value="ECO:0007669"/>
    <property type="project" value="UniProtKB-KW"/>
</dbReference>
<reference evidence="9 10" key="1">
    <citation type="submission" date="2016-10" db="EMBL/GenBank/DDBJ databases">
        <authorList>
            <person name="de Groot N.N."/>
        </authorList>
    </citation>
    <scope>NUCLEOTIDE SEQUENCE [LARGE SCALE GENOMIC DNA]</scope>
    <source>
        <strain evidence="9 10">CGMCC 1.7659</strain>
    </source>
</reference>
<proteinExistence type="inferred from homology"/>
<evidence type="ECO:0000313" key="9">
    <source>
        <dbReference type="EMBL" id="SFN38767.1"/>
    </source>
</evidence>
<name>A0A1I4YLA3_9GAMM</name>
<evidence type="ECO:0000256" key="8">
    <source>
        <dbReference type="SAM" id="Phobius"/>
    </source>
</evidence>
<dbReference type="Proteomes" id="UP000198575">
    <property type="component" value="Unassembled WGS sequence"/>
</dbReference>
<dbReference type="InterPro" id="IPR003400">
    <property type="entry name" value="ExbD"/>
</dbReference>
<accession>A0A1I4YLA3</accession>